<dbReference type="EMBL" id="LMVM01000002">
    <property type="protein sequence ID" value="PAV05733.1"/>
    <property type="molecule type" value="Genomic_DNA"/>
</dbReference>
<protein>
    <submittedName>
        <fullName evidence="1">Uncharacterized protein</fullName>
    </submittedName>
</protein>
<keyword evidence="2" id="KW-1185">Reference proteome</keyword>
<name>A0A2A2H8Z6_METBR</name>
<organism evidence="1 2">
    <name type="scientific">Methanobacterium bryantii</name>
    <dbReference type="NCBI Taxonomy" id="2161"/>
    <lineage>
        <taxon>Archaea</taxon>
        <taxon>Methanobacteriati</taxon>
        <taxon>Methanobacteriota</taxon>
        <taxon>Methanomada group</taxon>
        <taxon>Methanobacteria</taxon>
        <taxon>Methanobacteriales</taxon>
        <taxon>Methanobacteriaceae</taxon>
        <taxon>Methanobacterium</taxon>
    </lineage>
</organism>
<gene>
    <name evidence="1" type="ORF">ASJ80_08350</name>
</gene>
<accession>A0A2A2H8Z6</accession>
<comment type="caution">
    <text evidence="1">The sequence shown here is derived from an EMBL/GenBank/DDBJ whole genome shotgun (WGS) entry which is preliminary data.</text>
</comment>
<dbReference type="RefSeq" id="WP_069583079.1">
    <property type="nucleotide sequence ID" value="NZ_LMVM01000002.1"/>
</dbReference>
<evidence type="ECO:0000313" key="2">
    <source>
        <dbReference type="Proteomes" id="UP000217784"/>
    </source>
</evidence>
<reference evidence="1 2" key="1">
    <citation type="journal article" date="2017" name="BMC Genomics">
        <title>Genomic analysis of methanogenic archaea reveals a shift towards energy conservation.</title>
        <authorList>
            <person name="Gilmore S.P."/>
            <person name="Henske J.K."/>
            <person name="Sexton J.A."/>
            <person name="Solomon K.V."/>
            <person name="Seppala S."/>
            <person name="Yoo J.I."/>
            <person name="Huyett L.M."/>
            <person name="Pressman A."/>
            <person name="Cogan J.Z."/>
            <person name="Kivenson V."/>
            <person name="Peng X."/>
            <person name="Tan Y."/>
            <person name="Valentine D.L."/>
            <person name="O'Malley M.A."/>
        </authorList>
    </citation>
    <scope>NUCLEOTIDE SEQUENCE [LARGE SCALE GENOMIC DNA]</scope>
    <source>
        <strain evidence="1 2">M.o.H.</strain>
    </source>
</reference>
<evidence type="ECO:0000313" key="1">
    <source>
        <dbReference type="EMBL" id="PAV05733.1"/>
    </source>
</evidence>
<proteinExistence type="predicted"/>
<dbReference type="AlphaFoldDB" id="A0A2A2H8Z6"/>
<sequence>MPLLDYYFKGIYLGNKMEHFHKDIRKELTNWSYTMNGIWRGHKEMKRAIEDYMTMQIRRTKHFTITGGIGH</sequence>
<dbReference type="Proteomes" id="UP000217784">
    <property type="component" value="Unassembled WGS sequence"/>
</dbReference>